<sequence length="203" mass="22300">MVIDLPAPKSKGNVSVEEALNRRHSVREYMDKPLELFKVSQLLWACGGRRLDAVTGATRTYPSAGGCYPLEIYLVAGRVTDLDPGVYRYDHKKHRLEIVMEGDIRVMLARAALGQKFIAGAPASIVITAVYKRTVRVYGDRGYFRYVPMDAGHAAQNIYLESVALGLGTVAVGAFIDSKVLAVMGIEGDEIPLYIFPFGYPGE</sequence>
<feature type="domain" description="Nitroreductase" evidence="1">
    <location>
        <begin position="22"/>
        <end position="200"/>
    </location>
</feature>
<evidence type="ECO:0000259" key="1">
    <source>
        <dbReference type="Pfam" id="PF00881"/>
    </source>
</evidence>
<dbReference type="InterPro" id="IPR000415">
    <property type="entry name" value="Nitroreductase-like"/>
</dbReference>
<dbReference type="Pfam" id="PF00881">
    <property type="entry name" value="Nitroreductase"/>
    <property type="match status" value="1"/>
</dbReference>
<comment type="caution">
    <text evidence="2">The sequence shown here is derived from an EMBL/GenBank/DDBJ whole genome shotgun (WGS) entry which is preliminary data.</text>
</comment>
<protein>
    <submittedName>
        <fullName evidence="2">Nitroreductase</fullName>
    </submittedName>
</protein>
<organism evidence="2 3">
    <name type="scientific">Aerophobetes bacterium</name>
    <dbReference type="NCBI Taxonomy" id="2030807"/>
    <lineage>
        <taxon>Bacteria</taxon>
        <taxon>Candidatus Aerophobota</taxon>
    </lineage>
</organism>
<name>A0A662D8H8_UNCAE</name>
<dbReference type="GO" id="GO:0016491">
    <property type="term" value="F:oxidoreductase activity"/>
    <property type="evidence" value="ECO:0007669"/>
    <property type="project" value="InterPro"/>
</dbReference>
<dbReference type="InterPro" id="IPR052544">
    <property type="entry name" value="Bacteriocin_Proc_Enz"/>
</dbReference>
<evidence type="ECO:0000313" key="3">
    <source>
        <dbReference type="Proteomes" id="UP000280417"/>
    </source>
</evidence>
<dbReference type="Proteomes" id="UP000280417">
    <property type="component" value="Unassembled WGS sequence"/>
</dbReference>
<dbReference type="AlphaFoldDB" id="A0A662D8H8"/>
<dbReference type="InterPro" id="IPR029479">
    <property type="entry name" value="Nitroreductase"/>
</dbReference>
<gene>
    <name evidence="2" type="ORF">DRJ04_07490</name>
</gene>
<proteinExistence type="predicted"/>
<evidence type="ECO:0000313" key="2">
    <source>
        <dbReference type="EMBL" id="RLE11745.1"/>
    </source>
</evidence>
<dbReference type="EMBL" id="QMQA01000223">
    <property type="protein sequence ID" value="RLE11745.1"/>
    <property type="molecule type" value="Genomic_DNA"/>
</dbReference>
<accession>A0A662D8H8</accession>
<dbReference type="InterPro" id="IPR020051">
    <property type="entry name" value="SagB-type_dehydrogenase"/>
</dbReference>
<dbReference type="SUPFAM" id="SSF55469">
    <property type="entry name" value="FMN-dependent nitroreductase-like"/>
    <property type="match status" value="1"/>
</dbReference>
<dbReference type="CDD" id="cd02142">
    <property type="entry name" value="McbC_SagB-like_oxidoreductase"/>
    <property type="match status" value="1"/>
</dbReference>
<dbReference type="PANTHER" id="PTHR43745:SF2">
    <property type="entry name" value="NITROREDUCTASE MJ1384-RELATED"/>
    <property type="match status" value="1"/>
</dbReference>
<dbReference type="NCBIfam" id="TIGR03605">
    <property type="entry name" value="antibiot_sagB"/>
    <property type="match status" value="1"/>
</dbReference>
<dbReference type="PANTHER" id="PTHR43745">
    <property type="entry name" value="NITROREDUCTASE MJ1384-RELATED"/>
    <property type="match status" value="1"/>
</dbReference>
<dbReference type="Gene3D" id="3.40.109.10">
    <property type="entry name" value="NADH Oxidase"/>
    <property type="match status" value="1"/>
</dbReference>
<reference evidence="2 3" key="1">
    <citation type="submission" date="2018-06" db="EMBL/GenBank/DDBJ databases">
        <title>Extensive metabolic versatility and redundancy in microbially diverse, dynamic hydrothermal sediments.</title>
        <authorList>
            <person name="Dombrowski N."/>
            <person name="Teske A."/>
            <person name="Baker B.J."/>
        </authorList>
    </citation>
    <scope>NUCLEOTIDE SEQUENCE [LARGE SCALE GENOMIC DNA]</scope>
    <source>
        <strain evidence="2">B3_G15</strain>
    </source>
</reference>